<evidence type="ECO:0000256" key="4">
    <source>
        <dbReference type="ARBA" id="ARBA00023136"/>
    </source>
</evidence>
<evidence type="ECO:0000313" key="8">
    <source>
        <dbReference type="Proteomes" id="UP000192247"/>
    </source>
</evidence>
<comment type="subcellular location">
    <subcellularLocation>
        <location evidence="1">Membrane</location>
        <topology evidence="1">Multi-pass membrane protein</topology>
    </subcellularLocation>
</comment>
<keyword evidence="8" id="KW-1185">Reference proteome</keyword>
<feature type="transmembrane region" description="Helical" evidence="5">
    <location>
        <begin position="214"/>
        <end position="234"/>
    </location>
</feature>
<keyword evidence="4 5" id="KW-0472">Membrane</keyword>
<dbReference type="GO" id="GO:0022857">
    <property type="term" value="F:transmembrane transporter activity"/>
    <property type="evidence" value="ECO:0007669"/>
    <property type="project" value="InterPro"/>
</dbReference>
<accession>A0A1V9XIJ6</accession>
<keyword evidence="2 5" id="KW-0812">Transmembrane</keyword>
<sequence length="543" mass="61069">MIDVNALVDKIGSWQVPVFLLIIFRSWPLGFHILFLSFAASAKQDHWCARPEKFLDKFSVDEWKDQAVPLVNGKFSRCLVRKWVEENDRVRFLNETEKCTDWEYDTTYYDWTLLREFGLVCDNSWRVSASQASFMAGIMAGNVIFAKIADRHGRRKSLLYSTLLMIIAGFITVFCRDYWSFNVARFAISIACGAYQCTILSLLMECLSAKKRSWAMLSSFGWTTGTVMLPWIAYFFPNWIHQQIIYAASAIPCLFVWIFLPESPRWLLASGRVDKAEVAIGNLVRKNKLDVDVAKLFKEYRESHDAQEGTKAEVSETSRPTYGDLFRGPQMRIRSICILIMYFANRLLMFHLTFFAARMGGNPFWGFTLVGLLTAPSDLVAVFCIRFVKRRPAMFVTFMGTGMFILLLVPFGEDQFMARVVLCTLAKSLNSIGACSLGVFATESFPTVVRAIGIGSAYTSSRFGAMFSPFFKELTDFAGPAFAAGVSVAIAVMGAVSSLLLPETLNQTLPDTLADVDPDVYTPVNTEMKDGKAVTTKKHSIPT</sequence>
<dbReference type="OrthoDB" id="6489069at2759"/>
<dbReference type="Proteomes" id="UP000192247">
    <property type="component" value="Unassembled WGS sequence"/>
</dbReference>
<dbReference type="PANTHER" id="PTHR24064">
    <property type="entry name" value="SOLUTE CARRIER FAMILY 22 MEMBER"/>
    <property type="match status" value="1"/>
</dbReference>
<feature type="transmembrane region" description="Helical" evidence="5">
    <location>
        <begin position="336"/>
        <end position="357"/>
    </location>
</feature>
<comment type="caution">
    <text evidence="7">The sequence shown here is derived from an EMBL/GenBank/DDBJ whole genome shotgun (WGS) entry which is preliminary data.</text>
</comment>
<feature type="transmembrane region" description="Helical" evidence="5">
    <location>
        <begin position="363"/>
        <end position="385"/>
    </location>
</feature>
<protein>
    <submittedName>
        <fullName evidence="7">Solute carrier family 22 member 21-like</fullName>
    </submittedName>
</protein>
<reference evidence="7 8" key="1">
    <citation type="journal article" date="2017" name="Gigascience">
        <title>Draft genome of the honey bee ectoparasitic mite, Tropilaelaps mercedesae, is shaped by the parasitic life history.</title>
        <authorList>
            <person name="Dong X."/>
            <person name="Armstrong S.D."/>
            <person name="Xia D."/>
            <person name="Makepeace B.L."/>
            <person name="Darby A.C."/>
            <person name="Kadowaki T."/>
        </authorList>
    </citation>
    <scope>NUCLEOTIDE SEQUENCE [LARGE SCALE GENOMIC DNA]</scope>
    <source>
        <strain evidence="7">Wuxi-XJTLU</strain>
    </source>
</reference>
<feature type="transmembrane region" description="Helical" evidence="5">
    <location>
        <begin position="157"/>
        <end position="174"/>
    </location>
</feature>
<dbReference type="InterPro" id="IPR020846">
    <property type="entry name" value="MFS_dom"/>
</dbReference>
<dbReference type="STRING" id="418985.A0A1V9XIJ6"/>
<evidence type="ECO:0000313" key="7">
    <source>
        <dbReference type="EMBL" id="OQR73329.1"/>
    </source>
</evidence>
<feature type="transmembrane region" description="Helical" evidence="5">
    <location>
        <begin position="392"/>
        <end position="412"/>
    </location>
</feature>
<organism evidence="7 8">
    <name type="scientific">Tropilaelaps mercedesae</name>
    <dbReference type="NCBI Taxonomy" id="418985"/>
    <lineage>
        <taxon>Eukaryota</taxon>
        <taxon>Metazoa</taxon>
        <taxon>Ecdysozoa</taxon>
        <taxon>Arthropoda</taxon>
        <taxon>Chelicerata</taxon>
        <taxon>Arachnida</taxon>
        <taxon>Acari</taxon>
        <taxon>Parasitiformes</taxon>
        <taxon>Mesostigmata</taxon>
        <taxon>Gamasina</taxon>
        <taxon>Dermanyssoidea</taxon>
        <taxon>Laelapidae</taxon>
        <taxon>Tropilaelaps</taxon>
    </lineage>
</organism>
<dbReference type="Gene3D" id="1.20.1250.20">
    <property type="entry name" value="MFS general substrate transporter like domains"/>
    <property type="match status" value="1"/>
</dbReference>
<name>A0A1V9XIJ6_9ACAR</name>
<gene>
    <name evidence="7" type="ORF">BIW11_09798</name>
</gene>
<dbReference type="AlphaFoldDB" id="A0A1V9XIJ6"/>
<evidence type="ECO:0000256" key="3">
    <source>
        <dbReference type="ARBA" id="ARBA00022989"/>
    </source>
</evidence>
<feature type="transmembrane region" description="Helical" evidence="5">
    <location>
        <begin position="477"/>
        <end position="501"/>
    </location>
</feature>
<dbReference type="SUPFAM" id="SSF103473">
    <property type="entry name" value="MFS general substrate transporter"/>
    <property type="match status" value="1"/>
</dbReference>
<evidence type="ECO:0000256" key="5">
    <source>
        <dbReference type="SAM" id="Phobius"/>
    </source>
</evidence>
<dbReference type="InParanoid" id="A0A1V9XIJ6"/>
<dbReference type="InterPro" id="IPR005828">
    <property type="entry name" value="MFS_sugar_transport-like"/>
</dbReference>
<feature type="transmembrane region" description="Helical" evidence="5">
    <location>
        <begin position="18"/>
        <end position="40"/>
    </location>
</feature>
<dbReference type="PROSITE" id="PS50850">
    <property type="entry name" value="MFS"/>
    <property type="match status" value="1"/>
</dbReference>
<dbReference type="GO" id="GO:0016020">
    <property type="term" value="C:membrane"/>
    <property type="evidence" value="ECO:0007669"/>
    <property type="project" value="UniProtKB-SubCell"/>
</dbReference>
<evidence type="ECO:0000259" key="6">
    <source>
        <dbReference type="PROSITE" id="PS50850"/>
    </source>
</evidence>
<evidence type="ECO:0000256" key="2">
    <source>
        <dbReference type="ARBA" id="ARBA00022692"/>
    </source>
</evidence>
<feature type="transmembrane region" description="Helical" evidence="5">
    <location>
        <begin position="240"/>
        <end position="260"/>
    </location>
</feature>
<feature type="domain" description="Major facilitator superfamily (MFS) profile" evidence="6">
    <location>
        <begin position="18"/>
        <end position="506"/>
    </location>
</feature>
<evidence type="ECO:0000256" key="1">
    <source>
        <dbReference type="ARBA" id="ARBA00004141"/>
    </source>
</evidence>
<keyword evidence="3 5" id="KW-1133">Transmembrane helix</keyword>
<dbReference type="InterPro" id="IPR036259">
    <property type="entry name" value="MFS_trans_sf"/>
</dbReference>
<dbReference type="EMBL" id="MNPL01010119">
    <property type="protein sequence ID" value="OQR73329.1"/>
    <property type="molecule type" value="Genomic_DNA"/>
</dbReference>
<proteinExistence type="predicted"/>
<dbReference type="Pfam" id="PF00083">
    <property type="entry name" value="Sugar_tr"/>
    <property type="match status" value="1"/>
</dbReference>
<feature type="transmembrane region" description="Helical" evidence="5">
    <location>
        <begin position="186"/>
        <end position="207"/>
    </location>
</feature>